<dbReference type="EMBL" id="JABFAC010248798">
    <property type="protein sequence ID" value="MBA0637619.1"/>
    <property type="molecule type" value="Genomic_DNA"/>
</dbReference>
<protein>
    <submittedName>
        <fullName evidence="1">Uncharacterized protein</fullName>
    </submittedName>
</protein>
<accession>A0A7J8THE4</accession>
<dbReference type="Pfam" id="PF04640">
    <property type="entry name" value="PLATZ"/>
    <property type="match status" value="1"/>
</dbReference>
<dbReference type="InterPro" id="IPR006734">
    <property type="entry name" value="PLATZ"/>
</dbReference>
<gene>
    <name evidence="1" type="ORF">Godav_024418</name>
</gene>
<organism evidence="1 2">
    <name type="scientific">Gossypium davidsonii</name>
    <name type="common">Davidson's cotton</name>
    <name type="synonym">Gossypium klotzschianum subsp. davidsonii</name>
    <dbReference type="NCBI Taxonomy" id="34287"/>
    <lineage>
        <taxon>Eukaryota</taxon>
        <taxon>Viridiplantae</taxon>
        <taxon>Streptophyta</taxon>
        <taxon>Embryophyta</taxon>
        <taxon>Tracheophyta</taxon>
        <taxon>Spermatophyta</taxon>
        <taxon>Magnoliopsida</taxon>
        <taxon>eudicotyledons</taxon>
        <taxon>Gunneridae</taxon>
        <taxon>Pentapetalae</taxon>
        <taxon>rosids</taxon>
        <taxon>malvids</taxon>
        <taxon>Malvales</taxon>
        <taxon>Malvaceae</taxon>
        <taxon>Malvoideae</taxon>
        <taxon>Gossypium</taxon>
    </lineage>
</organism>
<dbReference type="Proteomes" id="UP000593561">
    <property type="component" value="Unassembled WGS sequence"/>
</dbReference>
<evidence type="ECO:0000313" key="2">
    <source>
        <dbReference type="Proteomes" id="UP000593561"/>
    </source>
</evidence>
<evidence type="ECO:0000313" key="1">
    <source>
        <dbReference type="EMBL" id="MBA0637619.1"/>
    </source>
</evidence>
<keyword evidence="2" id="KW-1185">Reference proteome</keyword>
<name>A0A7J8THE4_GOSDV</name>
<dbReference type="AlphaFoldDB" id="A0A7J8THE4"/>
<reference evidence="1 2" key="1">
    <citation type="journal article" date="2019" name="Genome Biol. Evol.">
        <title>Insights into the evolution of the New World diploid cottons (Gossypium, subgenus Houzingenia) based on genome sequencing.</title>
        <authorList>
            <person name="Grover C.E."/>
            <person name="Arick M.A. 2nd"/>
            <person name="Thrash A."/>
            <person name="Conover J.L."/>
            <person name="Sanders W.S."/>
            <person name="Peterson D.G."/>
            <person name="Frelichowski J.E."/>
            <person name="Scheffler J.A."/>
            <person name="Scheffler B.E."/>
            <person name="Wendel J.F."/>
        </authorList>
    </citation>
    <scope>NUCLEOTIDE SEQUENCE [LARGE SCALE GENOMIC DNA]</scope>
    <source>
        <strain evidence="1">27</strain>
        <tissue evidence="1">Leaf</tissue>
    </source>
</reference>
<comment type="caution">
    <text evidence="1">The sequence shown here is derived from an EMBL/GenBank/DDBJ whole genome shotgun (WGS) entry which is preliminary data.</text>
</comment>
<sequence length="87" mass="10140">MDVSDIQLYTCNSSKLVYINRKGRNDHVNRMNGRKVDKCEVQSEIEVEETEKEEVGISISTTRLLQVDSNSFRKRMRKGTPLRSPFF</sequence>
<proteinExistence type="predicted"/>